<protein>
    <submittedName>
        <fullName evidence="1">Uncharacterized protein</fullName>
    </submittedName>
</protein>
<comment type="caution">
    <text evidence="1">The sequence shown here is derived from an EMBL/GenBank/DDBJ whole genome shotgun (WGS) entry which is preliminary data.</text>
</comment>
<organism evidence="1 2">
    <name type="scientific">Paenibacillus peoriae</name>
    <dbReference type="NCBI Taxonomy" id="59893"/>
    <lineage>
        <taxon>Bacteria</taxon>
        <taxon>Bacillati</taxon>
        <taxon>Bacillota</taxon>
        <taxon>Bacilli</taxon>
        <taxon>Bacillales</taxon>
        <taxon>Paenibacillaceae</taxon>
        <taxon>Paenibacillus</taxon>
    </lineage>
</organism>
<evidence type="ECO:0000313" key="2">
    <source>
        <dbReference type="Proteomes" id="UP001266807"/>
    </source>
</evidence>
<keyword evidence="2" id="KW-1185">Reference proteome</keyword>
<gene>
    <name evidence="1" type="ORF">J2W98_000662</name>
</gene>
<sequence length="30" mass="3053">MHGCVIQTDRAMMGENTGQWVAGSSGSQGG</sequence>
<reference evidence="1 2" key="1">
    <citation type="submission" date="2023-07" db="EMBL/GenBank/DDBJ databases">
        <title>Sorghum-associated microbial communities from plants grown in Nebraska, USA.</title>
        <authorList>
            <person name="Schachtman D."/>
        </authorList>
    </citation>
    <scope>NUCLEOTIDE SEQUENCE [LARGE SCALE GENOMIC DNA]</scope>
    <source>
        <strain evidence="1 2">BE143</strain>
    </source>
</reference>
<dbReference type="Proteomes" id="UP001266807">
    <property type="component" value="Unassembled WGS sequence"/>
</dbReference>
<dbReference type="EMBL" id="JAVDUG010000001">
    <property type="protein sequence ID" value="MDR6776415.1"/>
    <property type="molecule type" value="Genomic_DNA"/>
</dbReference>
<proteinExistence type="predicted"/>
<evidence type="ECO:0000313" key="1">
    <source>
        <dbReference type="EMBL" id="MDR6776415.1"/>
    </source>
</evidence>
<accession>A0ABU1QB40</accession>
<name>A0ABU1QB40_9BACL</name>